<comment type="caution">
    <text evidence="2">The sequence shown here is derived from an EMBL/GenBank/DDBJ whole genome shotgun (WGS) entry which is preliminary data.</text>
</comment>
<dbReference type="InterPro" id="IPR002059">
    <property type="entry name" value="CSP_DNA-bd"/>
</dbReference>
<proteinExistence type="predicted"/>
<dbReference type="Proteomes" id="UP000195569">
    <property type="component" value="Unassembled WGS sequence"/>
</dbReference>
<reference evidence="2" key="1">
    <citation type="submission" date="2016-12" db="EMBL/GenBank/DDBJ databases">
        <authorList>
            <person name="Moulin L."/>
        </authorList>
    </citation>
    <scope>NUCLEOTIDE SEQUENCE [LARGE SCALE GENOMIC DNA]</scope>
    <source>
        <strain evidence="2">STM 7183</strain>
    </source>
</reference>
<dbReference type="GO" id="GO:0003676">
    <property type="term" value="F:nucleic acid binding"/>
    <property type="evidence" value="ECO:0007669"/>
    <property type="project" value="InterPro"/>
</dbReference>
<evidence type="ECO:0000313" key="3">
    <source>
        <dbReference type="Proteomes" id="UP000195569"/>
    </source>
</evidence>
<sequence>MHTVFGIVELHLETIGHLGIFGEDLFAHFSEIKTEGFKSLQENQKVAST</sequence>
<dbReference type="Pfam" id="PF00313">
    <property type="entry name" value="CSD"/>
    <property type="match status" value="1"/>
</dbReference>
<evidence type="ECO:0000259" key="1">
    <source>
        <dbReference type="Pfam" id="PF00313"/>
    </source>
</evidence>
<dbReference type="EMBL" id="CYGY02000155">
    <property type="protein sequence ID" value="SIT51952.1"/>
    <property type="molecule type" value="Genomic_DNA"/>
</dbReference>
<keyword evidence="3" id="KW-1185">Reference proteome</keyword>
<organism evidence="2 3">
    <name type="scientific">Paraburkholderia piptadeniae</name>
    <dbReference type="NCBI Taxonomy" id="1701573"/>
    <lineage>
        <taxon>Bacteria</taxon>
        <taxon>Pseudomonadati</taxon>
        <taxon>Pseudomonadota</taxon>
        <taxon>Betaproteobacteria</taxon>
        <taxon>Burkholderiales</taxon>
        <taxon>Burkholderiaceae</taxon>
        <taxon>Paraburkholderia</taxon>
    </lineage>
</organism>
<dbReference type="AlphaFoldDB" id="A0A1N7SX51"/>
<gene>
    <name evidence="2" type="ORF">BN2476_1550005</name>
</gene>
<name>A0A1N7SX51_9BURK</name>
<feature type="domain" description="CSD" evidence="1">
    <location>
        <begin position="23"/>
        <end position="46"/>
    </location>
</feature>
<dbReference type="InterPro" id="IPR012340">
    <property type="entry name" value="NA-bd_OB-fold"/>
</dbReference>
<protein>
    <recommendedName>
        <fullName evidence="1">CSD domain-containing protein</fullName>
    </recommendedName>
</protein>
<accession>A0A1N7SX51</accession>
<dbReference type="Gene3D" id="2.40.50.140">
    <property type="entry name" value="Nucleic acid-binding proteins"/>
    <property type="match status" value="1"/>
</dbReference>
<evidence type="ECO:0000313" key="2">
    <source>
        <dbReference type="EMBL" id="SIT51952.1"/>
    </source>
</evidence>